<feature type="binding site" evidence="5">
    <location>
        <position position="204"/>
    </location>
    <ligand>
        <name>Mg(2+)</name>
        <dbReference type="ChEBI" id="CHEBI:18420"/>
    </ligand>
</feature>
<evidence type="ECO:0000313" key="7">
    <source>
        <dbReference type="Proteomes" id="UP001306508"/>
    </source>
</evidence>
<dbReference type="NCBIfam" id="TIGR01983">
    <property type="entry name" value="UbiG"/>
    <property type="match status" value="1"/>
</dbReference>
<reference evidence="7" key="1">
    <citation type="submission" date="2023-07" db="EMBL/GenBank/DDBJ databases">
        <title>A draft genome of Kazachstania heterogenica Y-27499.</title>
        <authorList>
            <person name="Donic C."/>
            <person name="Kralova J.S."/>
            <person name="Fidel L."/>
            <person name="Ben-Dor S."/>
            <person name="Jung S."/>
        </authorList>
    </citation>
    <scope>NUCLEOTIDE SEQUENCE [LARGE SCALE GENOMIC DNA]</scope>
    <source>
        <strain evidence="7">Y27499</strain>
    </source>
</reference>
<keyword evidence="5" id="KW-0999">Mitochondrion inner membrane</keyword>
<name>A0AAN7ZXI0_9SACH</name>
<dbReference type="EC" id="2.1.1.-" evidence="5"/>
<feature type="binding site" evidence="5">
    <location>
        <position position="203"/>
    </location>
    <ligand>
        <name>Mg(2+)</name>
        <dbReference type="ChEBI" id="CHEBI:18420"/>
    </ligand>
</feature>
<comment type="caution">
    <text evidence="6">The sequence shown here is derived from an EMBL/GenBank/DDBJ whole genome shotgun (WGS) entry which is preliminary data.</text>
</comment>
<accession>A0AAN7ZXI0</accession>
<dbReference type="PANTHER" id="PTHR43464:SF19">
    <property type="entry name" value="UBIQUINONE BIOSYNTHESIS O-METHYLTRANSFERASE, MITOCHONDRIAL"/>
    <property type="match status" value="1"/>
</dbReference>
<evidence type="ECO:0000256" key="2">
    <source>
        <dbReference type="ARBA" id="ARBA00022679"/>
    </source>
</evidence>
<feature type="binding site" evidence="5">
    <location>
        <position position="199"/>
    </location>
    <ligand>
        <name>S-adenosyl-L-methionine</name>
        <dbReference type="ChEBI" id="CHEBI:59789"/>
    </ligand>
</feature>
<feature type="binding site" evidence="5">
    <location>
        <position position="133"/>
    </location>
    <ligand>
        <name>S-adenosyl-L-methionine</name>
        <dbReference type="ChEBI" id="CHEBI:59789"/>
    </ligand>
</feature>
<comment type="subunit">
    <text evidence="5">Component of a multi-subunit COQ enzyme complex, composed of at least COQ3, COQ4, COQ5, COQ6, COQ7 and COQ9.</text>
</comment>
<comment type="cofactor">
    <cofactor evidence="5">
        <name>Mg(2+)</name>
        <dbReference type="ChEBI" id="CHEBI:18420"/>
    </cofactor>
</comment>
<dbReference type="InterPro" id="IPR029063">
    <property type="entry name" value="SAM-dependent_MTases_sf"/>
</dbReference>
<organism evidence="6 7">
    <name type="scientific">Arxiozyma heterogenica</name>
    <dbReference type="NCBI Taxonomy" id="278026"/>
    <lineage>
        <taxon>Eukaryota</taxon>
        <taxon>Fungi</taxon>
        <taxon>Dikarya</taxon>
        <taxon>Ascomycota</taxon>
        <taxon>Saccharomycotina</taxon>
        <taxon>Saccharomycetes</taxon>
        <taxon>Saccharomycetales</taxon>
        <taxon>Saccharomycetaceae</taxon>
        <taxon>Arxiozyma</taxon>
    </lineage>
</organism>
<keyword evidence="5" id="KW-0496">Mitochondrion</keyword>
<proteinExistence type="inferred from homology"/>
<dbReference type="GO" id="GO:0061542">
    <property type="term" value="F:3-demethylubiquinol 3-O-methyltransferase activity"/>
    <property type="evidence" value="ECO:0007669"/>
    <property type="project" value="UniProtKB-UniRule"/>
</dbReference>
<dbReference type="EC" id="2.1.1.64" evidence="5"/>
<evidence type="ECO:0000256" key="4">
    <source>
        <dbReference type="ARBA" id="ARBA00022691"/>
    </source>
</evidence>
<keyword evidence="5" id="KW-0479">Metal-binding</keyword>
<comment type="function">
    <text evidence="5">O-methyltransferase required for two non-consecutive steps during ubiquinone biosynthesis. Catalyzes the 2 O-methylation of 3,4-dihydroxy-5-(all-trans-polyprenyl)benzoic acid into 4-hydroxy-3-methoxy-5-(all-trans-polyprenyl)benzoic acid. Also catalyzes the last step of ubiquinone biosynthesis by mediating methylation of 3-demethylubiquinone into ubiquinone. Also able to mediate the methylation of 3-demethylubiquinol into ubiquinol.</text>
</comment>
<comment type="subcellular location">
    <subcellularLocation>
        <location evidence="5">Mitochondrion inner membrane</location>
        <topology evidence="5">Peripheral membrane protein</topology>
        <orientation evidence="5">Matrix side</orientation>
    </subcellularLocation>
</comment>
<dbReference type="GO" id="GO:0032259">
    <property type="term" value="P:methylation"/>
    <property type="evidence" value="ECO:0007669"/>
    <property type="project" value="UniProtKB-KW"/>
</dbReference>
<evidence type="ECO:0000256" key="3">
    <source>
        <dbReference type="ARBA" id="ARBA00022688"/>
    </source>
</evidence>
<keyword evidence="5" id="KW-0460">Magnesium</keyword>
<dbReference type="InterPro" id="IPR010233">
    <property type="entry name" value="UbiG_MeTrfase"/>
</dbReference>
<evidence type="ECO:0000256" key="1">
    <source>
        <dbReference type="ARBA" id="ARBA00022603"/>
    </source>
</evidence>
<feature type="binding site" evidence="5">
    <location>
        <position position="156"/>
    </location>
    <ligand>
        <name>S-adenosyl-L-methionine</name>
        <dbReference type="ChEBI" id="CHEBI:59789"/>
    </ligand>
</feature>
<keyword evidence="3 5" id="KW-0831">Ubiquinone biosynthesis</keyword>
<comment type="catalytic activity">
    <reaction evidence="5">
        <text>a 3,4-dihydroxy-5-(all-trans-polyprenyl)benzoate + S-adenosyl-L-methionine = a 4-hydroxy-3-methoxy-5-(all-trans-polyprenyl)benzoate + S-adenosyl-L-homocysteine + H(+)</text>
        <dbReference type="Rhea" id="RHEA:44452"/>
        <dbReference type="Rhea" id="RHEA-COMP:10930"/>
        <dbReference type="Rhea" id="RHEA-COMP:10931"/>
        <dbReference type="ChEBI" id="CHEBI:15378"/>
        <dbReference type="ChEBI" id="CHEBI:57856"/>
        <dbReference type="ChEBI" id="CHEBI:59789"/>
        <dbReference type="ChEBI" id="CHEBI:64694"/>
        <dbReference type="ChEBI" id="CHEBI:84443"/>
        <dbReference type="EC" id="2.1.1.114"/>
    </reaction>
</comment>
<keyword evidence="4 5" id="KW-0949">S-adenosyl-L-methionine</keyword>
<gene>
    <name evidence="5" type="primary">COQ3</name>
    <name evidence="6" type="ORF">RI543_002986</name>
</gene>
<dbReference type="GO" id="GO:0046872">
    <property type="term" value="F:metal ion binding"/>
    <property type="evidence" value="ECO:0007669"/>
    <property type="project" value="UniProtKB-KW"/>
</dbReference>
<dbReference type="EC" id="2.1.1.114" evidence="5"/>
<protein>
    <recommendedName>
        <fullName evidence="5">Ubiquinone biosynthesis O-methyltransferase, mitochondrial</fullName>
    </recommendedName>
    <alternativeName>
        <fullName evidence="5">3,4-dihydroxy-5-hexaprenylbenzoate methyltransferase</fullName>
    </alternativeName>
    <alternativeName>
        <fullName evidence="5">3-demethylubiquinol 3-O-methyltransferase</fullName>
    </alternativeName>
    <alternativeName>
        <fullName evidence="5">3-demethylubiquinone 3-O-methyltransferase</fullName>
    </alternativeName>
    <alternativeName>
        <fullName evidence="5">3-demethylubiquinone-6 3-O-methyltransferase</fullName>
    </alternativeName>
    <alternativeName>
        <fullName evidence="5">Hexaprenyldihydroxybenzoate methyltransferase</fullName>
    </alternativeName>
    <alternativeName>
        <fullName evidence="5">Polyprenyldihydroxybenzoate methyltransferase</fullName>
        <shortName evidence="5">DHHB methyltransferase</shortName>
        <shortName evidence="5">DHHB-MT</shortName>
        <shortName evidence="5">DHHB-MTase</shortName>
        <ecNumber evidence="5">2.1.1.-</ecNumber>
        <ecNumber evidence="5">2.1.1.114</ecNumber>
        <ecNumber evidence="5">2.1.1.64</ecNumber>
    </alternativeName>
</protein>
<dbReference type="PANTHER" id="PTHR43464">
    <property type="entry name" value="METHYLTRANSFERASE"/>
    <property type="match status" value="1"/>
</dbReference>
<dbReference type="SUPFAM" id="SSF53335">
    <property type="entry name" value="S-adenosyl-L-methionine-dependent methyltransferases"/>
    <property type="match status" value="1"/>
</dbReference>
<keyword evidence="1 5" id="KW-0489">Methyltransferase</keyword>
<keyword evidence="7" id="KW-1185">Reference proteome</keyword>
<evidence type="ECO:0000256" key="5">
    <source>
        <dbReference type="HAMAP-Rule" id="MF_03190"/>
    </source>
</evidence>
<dbReference type="GO" id="GO:0010420">
    <property type="term" value="F:polyprenyldihydroxybenzoate methyltransferase activity"/>
    <property type="evidence" value="ECO:0007669"/>
    <property type="project" value="UniProtKB-UniRule"/>
</dbReference>
<dbReference type="GO" id="GO:0031314">
    <property type="term" value="C:extrinsic component of mitochondrial inner membrane"/>
    <property type="evidence" value="ECO:0007669"/>
    <property type="project" value="UniProtKB-UniRule"/>
</dbReference>
<comment type="pathway">
    <text evidence="5">Cofactor biosynthesis; ubiquinone biosynthesis.</text>
</comment>
<keyword evidence="2 5" id="KW-0808">Transferase</keyword>
<dbReference type="HAMAP" id="MF_00472">
    <property type="entry name" value="UbiG"/>
    <property type="match status" value="1"/>
</dbReference>
<feature type="binding site" evidence="5">
    <location>
        <position position="200"/>
    </location>
    <ligand>
        <name>Mg(2+)</name>
        <dbReference type="ChEBI" id="CHEBI:18420"/>
    </ligand>
</feature>
<sequence length="313" mass="36305">MITSQLLRGTNSIKQLRGFPIIRRFYSNMNSFSKTGSSQEELSHFKVLSTDWWNTNGSQRILHLMNLARLDFIRDNLNKTLKIEHQQEKDIFIPGYDYNQFLPKNISEIIKEDLNNELQKMLNEKQYSVLDIGCGGGILSESLARLPFIKNVIGIDLTPDCVDVAKEHASKDPLLKDKLTYKLCDLTKVKETYDIITCFEMLEHVNDPYEILKHAWKKLNSKGILFLSTINRDLVSWFTTIFVAEYMTGLVPVGTHTWSKFVKSSEVINWFDKHQFRKYKVLDLKGTMYVPSKGWVNHDCSTVGNYFMAIQKL</sequence>
<dbReference type="Pfam" id="PF13489">
    <property type="entry name" value="Methyltransf_23"/>
    <property type="match status" value="1"/>
</dbReference>
<dbReference type="EMBL" id="JAWIZZ010000047">
    <property type="protein sequence ID" value="KAK5779101.1"/>
    <property type="molecule type" value="Genomic_DNA"/>
</dbReference>
<comment type="catalytic activity">
    <reaction evidence="5">
        <text>a 3-demethylubiquinol + S-adenosyl-L-methionine = a ubiquinol + S-adenosyl-L-homocysteine + H(+)</text>
        <dbReference type="Rhea" id="RHEA:44380"/>
        <dbReference type="Rhea" id="RHEA-COMP:9566"/>
        <dbReference type="Rhea" id="RHEA-COMP:10914"/>
        <dbReference type="ChEBI" id="CHEBI:15378"/>
        <dbReference type="ChEBI" id="CHEBI:17976"/>
        <dbReference type="ChEBI" id="CHEBI:57856"/>
        <dbReference type="ChEBI" id="CHEBI:59789"/>
        <dbReference type="ChEBI" id="CHEBI:84422"/>
        <dbReference type="EC" id="2.1.1.64"/>
    </reaction>
</comment>
<dbReference type="Proteomes" id="UP001306508">
    <property type="component" value="Unassembled WGS sequence"/>
</dbReference>
<comment type="catalytic activity">
    <reaction evidence="5">
        <text>a 3-demethylubiquinone + S-adenosyl-L-methionine = a ubiquinone + S-adenosyl-L-homocysteine</text>
        <dbReference type="Rhea" id="RHEA:81215"/>
        <dbReference type="Rhea" id="RHEA-COMP:9565"/>
        <dbReference type="Rhea" id="RHEA-COMP:19654"/>
        <dbReference type="ChEBI" id="CHEBI:16389"/>
        <dbReference type="ChEBI" id="CHEBI:57856"/>
        <dbReference type="ChEBI" id="CHEBI:59789"/>
        <dbReference type="ChEBI" id="CHEBI:231825"/>
    </reaction>
</comment>
<evidence type="ECO:0000313" key="6">
    <source>
        <dbReference type="EMBL" id="KAK5779101.1"/>
    </source>
</evidence>
<dbReference type="Gene3D" id="3.40.50.150">
    <property type="entry name" value="Vaccinia Virus protein VP39"/>
    <property type="match status" value="1"/>
</dbReference>
<dbReference type="CDD" id="cd02440">
    <property type="entry name" value="AdoMet_MTases"/>
    <property type="match status" value="1"/>
</dbReference>
<comment type="similarity">
    <text evidence="5">Belongs to the class I-like SAM-binding methyltransferase superfamily. UbiG/COQ3 family.</text>
</comment>
<feature type="binding site" evidence="5">
    <location>
        <position position="69"/>
    </location>
    <ligand>
        <name>S-adenosyl-L-methionine</name>
        <dbReference type="ChEBI" id="CHEBI:59789"/>
    </ligand>
</feature>
<dbReference type="AlphaFoldDB" id="A0AAN7ZXI0"/>
<keyword evidence="5" id="KW-0472">Membrane</keyword>